<evidence type="ECO:0008006" key="4">
    <source>
        <dbReference type="Google" id="ProtNLM"/>
    </source>
</evidence>
<dbReference type="EMBL" id="CP041345">
    <property type="protein sequence ID" value="QKG78944.1"/>
    <property type="molecule type" value="Genomic_DNA"/>
</dbReference>
<feature type="chain" id="PRO_5029744218" description="DUF4476 domain-containing protein" evidence="1">
    <location>
        <begin position="22"/>
        <end position="280"/>
    </location>
</feature>
<evidence type="ECO:0000256" key="1">
    <source>
        <dbReference type="SAM" id="SignalP"/>
    </source>
</evidence>
<name>A0A7D4BY94_9BACT</name>
<organism evidence="2 3">
    <name type="scientific">Tenuifilum thalassicum</name>
    <dbReference type="NCBI Taxonomy" id="2590900"/>
    <lineage>
        <taxon>Bacteria</taxon>
        <taxon>Pseudomonadati</taxon>
        <taxon>Bacteroidota</taxon>
        <taxon>Bacteroidia</taxon>
        <taxon>Bacteroidales</taxon>
        <taxon>Tenuifilaceae</taxon>
        <taxon>Tenuifilum</taxon>
    </lineage>
</organism>
<protein>
    <recommendedName>
        <fullName evidence="4">DUF4476 domain-containing protein</fullName>
    </recommendedName>
</protein>
<dbReference type="Proteomes" id="UP000500961">
    <property type="component" value="Chromosome"/>
</dbReference>
<reference evidence="2 3" key="1">
    <citation type="submission" date="2019-07" db="EMBL/GenBank/DDBJ databases">
        <title>Thalassofilum flectens gen. nov., sp. nov., a novel moderate thermophilic anaerobe from a shallow sea hot spring in Kunashir Island (Russia), representing a new family in the order Bacteroidales, and proposal of Thalassofilacea fam. nov.</title>
        <authorList>
            <person name="Kochetkova T.V."/>
            <person name="Podosokorskaya O.A."/>
            <person name="Novikov A."/>
            <person name="Elcheninov A.G."/>
            <person name="Toshchakov S.V."/>
            <person name="Kublanov I.V."/>
        </authorList>
    </citation>
    <scope>NUCLEOTIDE SEQUENCE [LARGE SCALE GENOMIC DNA]</scope>
    <source>
        <strain evidence="2 3">38-H</strain>
    </source>
</reference>
<evidence type="ECO:0000313" key="2">
    <source>
        <dbReference type="EMBL" id="QKG78944.1"/>
    </source>
</evidence>
<proteinExistence type="predicted"/>
<gene>
    <name evidence="2" type="ORF">FHG85_01225</name>
</gene>
<dbReference type="KEGG" id="ttz:FHG85_01225"/>
<dbReference type="RefSeq" id="WP_173072460.1">
    <property type="nucleotide sequence ID" value="NZ_CP041345.1"/>
</dbReference>
<dbReference type="AlphaFoldDB" id="A0A7D4BY94"/>
<feature type="signal peptide" evidence="1">
    <location>
        <begin position="1"/>
        <end position="21"/>
    </location>
</feature>
<keyword evidence="1" id="KW-0732">Signal</keyword>
<keyword evidence="3" id="KW-1185">Reference proteome</keyword>
<accession>A0A7D4BY94</accession>
<evidence type="ECO:0000313" key="3">
    <source>
        <dbReference type="Proteomes" id="UP000500961"/>
    </source>
</evidence>
<sequence>MKTIVKLVIAILVVSSASLRAQDSYIVTRIKGKVTIEKTGTELKAGDVLQPTDKVKFDTFDSYVISISQNMGRYMIKLHEPPAPETIQLSAYVKDIAIPTKRRSLMTERYRPDETIVSDLRTYFGNDKFTIIGDKVSVPIDPNNYPIDENKFLVFYYRVNNNPVSKKLGYINNNILIDREKLVNTKAGTITQNEIPSVAVYLYERNTRTSEEITKFDLSFVDEETLINEFMTIIPILVKQKMGKDDIKKYLIEYFYDFYGATDSRSIKMFVDDLVDKTVK</sequence>